<comment type="similarity">
    <text evidence="1">Belongs to the Fur family.</text>
</comment>
<dbReference type="InterPro" id="IPR036390">
    <property type="entry name" value="WH_DNA-bd_sf"/>
</dbReference>
<dbReference type="Gene3D" id="3.30.1490.190">
    <property type="match status" value="1"/>
</dbReference>
<dbReference type="SUPFAM" id="SSF46785">
    <property type="entry name" value="Winged helix' DNA-binding domain"/>
    <property type="match status" value="1"/>
</dbReference>
<keyword evidence="5" id="KW-0238">DNA-binding</keyword>
<accession>A0ABM8IHV3</accession>
<evidence type="ECO:0000256" key="6">
    <source>
        <dbReference type="ARBA" id="ARBA00023163"/>
    </source>
</evidence>
<keyword evidence="4" id="KW-0805">Transcription regulation</keyword>
<reference evidence="7" key="1">
    <citation type="journal article" date="2024" name="Int. J. Syst. Evol. Microbiol.">
        <title>Turicibacter faecis sp. nov., isolated from faeces of heart failure mouse model.</title>
        <authorList>
            <person name="Imamura Y."/>
            <person name="Motooka D."/>
            <person name="Nakajima Y."/>
            <person name="Ito S."/>
            <person name="Kitakaze M."/>
            <person name="Iida T."/>
            <person name="Nakamura S."/>
        </authorList>
    </citation>
    <scope>NUCLEOTIDE SEQUENCE</scope>
    <source>
        <strain evidence="7">TC023</strain>
    </source>
</reference>
<dbReference type="Gene3D" id="1.10.10.10">
    <property type="entry name" value="Winged helix-like DNA-binding domain superfamily/Winged helix DNA-binding domain"/>
    <property type="match status" value="1"/>
</dbReference>
<dbReference type="Proteomes" id="UP001432099">
    <property type="component" value="Chromosome"/>
</dbReference>
<dbReference type="InterPro" id="IPR002481">
    <property type="entry name" value="FUR"/>
</dbReference>
<keyword evidence="2" id="KW-0678">Repressor</keyword>
<evidence type="ECO:0000256" key="2">
    <source>
        <dbReference type="ARBA" id="ARBA00022491"/>
    </source>
</evidence>
<dbReference type="PANTHER" id="PTHR33202:SF7">
    <property type="entry name" value="FERRIC UPTAKE REGULATION PROTEIN"/>
    <property type="match status" value="1"/>
</dbReference>
<dbReference type="EMBL" id="AP028127">
    <property type="protein sequence ID" value="BEH90813.1"/>
    <property type="molecule type" value="Genomic_DNA"/>
</dbReference>
<dbReference type="PANTHER" id="PTHR33202">
    <property type="entry name" value="ZINC UPTAKE REGULATION PROTEIN"/>
    <property type="match status" value="1"/>
</dbReference>
<keyword evidence="6" id="KW-0804">Transcription</keyword>
<dbReference type="Pfam" id="PF01475">
    <property type="entry name" value="FUR"/>
    <property type="match status" value="1"/>
</dbReference>
<evidence type="ECO:0000256" key="4">
    <source>
        <dbReference type="ARBA" id="ARBA00023015"/>
    </source>
</evidence>
<keyword evidence="8" id="KW-1185">Reference proteome</keyword>
<organism evidence="7 8">
    <name type="scientific">Turicibacter faecis</name>
    <dbReference type="NCBI Taxonomy" id="2963365"/>
    <lineage>
        <taxon>Bacteria</taxon>
        <taxon>Bacillati</taxon>
        <taxon>Bacillota</taxon>
        <taxon>Erysipelotrichia</taxon>
        <taxon>Erysipelotrichales</taxon>
        <taxon>Turicibacteraceae</taxon>
        <taxon>Turicibacter</taxon>
    </lineage>
</organism>
<gene>
    <name evidence="7" type="primary">fur</name>
    <name evidence="7" type="ORF">T23_09150</name>
</gene>
<dbReference type="InterPro" id="IPR036388">
    <property type="entry name" value="WH-like_DNA-bd_sf"/>
</dbReference>
<evidence type="ECO:0000313" key="7">
    <source>
        <dbReference type="EMBL" id="BEH90813.1"/>
    </source>
</evidence>
<evidence type="ECO:0000256" key="3">
    <source>
        <dbReference type="ARBA" id="ARBA00022833"/>
    </source>
</evidence>
<evidence type="ECO:0000256" key="5">
    <source>
        <dbReference type="ARBA" id="ARBA00023125"/>
    </source>
</evidence>
<evidence type="ECO:0000256" key="1">
    <source>
        <dbReference type="ARBA" id="ARBA00007957"/>
    </source>
</evidence>
<sequence>MTQLSTYETMIMKSGSKLTKQRKQILKVIIDHPHEHFSAEALYDLVKHIDDSIGIATVYRTLELFEKLGIVRNVKIKNDGVNYYDVVDLDEENHFHHHLICTNCRRIIEIADELESYETFIEQKYGFQVKDHDLTLYGICSDCQSLENSEKPLQK</sequence>
<dbReference type="RefSeq" id="WP_161831618.1">
    <property type="nucleotide sequence ID" value="NZ_AP028127.1"/>
</dbReference>
<dbReference type="InterPro" id="IPR043135">
    <property type="entry name" value="Fur_C"/>
</dbReference>
<protein>
    <submittedName>
        <fullName evidence="7">Transcriptional repressor</fullName>
    </submittedName>
</protein>
<dbReference type="CDD" id="cd07153">
    <property type="entry name" value="Fur_like"/>
    <property type="match status" value="1"/>
</dbReference>
<evidence type="ECO:0000313" key="8">
    <source>
        <dbReference type="Proteomes" id="UP001432099"/>
    </source>
</evidence>
<name>A0ABM8IHV3_9FIRM</name>
<proteinExistence type="inferred from homology"/>
<keyword evidence="3" id="KW-0862">Zinc</keyword>